<organism evidence="2 3">
    <name type="scientific">Microbacterium insulae</name>
    <dbReference type="NCBI Taxonomy" id="483014"/>
    <lineage>
        <taxon>Bacteria</taxon>
        <taxon>Bacillati</taxon>
        <taxon>Actinomycetota</taxon>
        <taxon>Actinomycetes</taxon>
        <taxon>Micrococcales</taxon>
        <taxon>Microbacteriaceae</taxon>
        <taxon>Microbacterium</taxon>
    </lineage>
</organism>
<feature type="region of interest" description="Disordered" evidence="1">
    <location>
        <begin position="374"/>
        <end position="394"/>
    </location>
</feature>
<reference evidence="3" key="1">
    <citation type="journal article" date="2019" name="Int. J. Syst. Evol. Microbiol.">
        <title>The Global Catalogue of Microorganisms (GCM) 10K type strain sequencing project: providing services to taxonomists for standard genome sequencing and annotation.</title>
        <authorList>
            <consortium name="The Broad Institute Genomics Platform"/>
            <consortium name="The Broad Institute Genome Sequencing Center for Infectious Disease"/>
            <person name="Wu L."/>
            <person name="Ma J."/>
        </authorList>
    </citation>
    <scope>NUCLEOTIDE SEQUENCE [LARGE SCALE GENOMIC DNA]</scope>
    <source>
        <strain evidence="3">CCUG 54523</strain>
    </source>
</reference>
<comment type="caution">
    <text evidence="2">The sequence shown here is derived from an EMBL/GenBank/DDBJ whole genome shotgun (WGS) entry which is preliminary data.</text>
</comment>
<proteinExistence type="predicted"/>
<name>A0ABW3AML2_9MICO</name>
<keyword evidence="3" id="KW-1185">Reference proteome</keyword>
<evidence type="ECO:0000313" key="3">
    <source>
        <dbReference type="Proteomes" id="UP001597055"/>
    </source>
</evidence>
<sequence length="394" mass="43261">MSDGPMNPAVLTRALERLGWHTVGGFRDTLAYWEPVGREHTRSERIAFPLAPDAPDYADLLGDVAVRMHTLYGSEFAEVLSLASMLVERQFDEVDVKRHIDNRAGLIKWLSGNEMVDSTQGILAAAAKSSNLTRKRFAQAQSVIAEDFLSQCYMGQTKISSYVITALTPSAQTFATSKAVDAGSKKHPRISGREITARLVTSLQAVRDALDETPASADTFEAFDERVIAGVSFELLASLQPLTSGDESAISVEFNSNDQHTLMPGEPRNIEFAFTPEDGAKIGRARAYFEQTPEPTLMSIVGEITGLKNSESDPEHRITLSTRVNGKPRTVTVHLSDEQYDEALRAHGAKRMFSVVGELEERTRGSVIAQAERVHTEETSVSTPLTDYPTTPLF</sequence>
<gene>
    <name evidence="2" type="ORF">ACFQ0P_13910</name>
</gene>
<protein>
    <recommendedName>
        <fullName evidence="4">DUF222 domain-containing protein</fullName>
    </recommendedName>
</protein>
<dbReference type="RefSeq" id="WP_204979252.1">
    <property type="nucleotide sequence ID" value="NZ_JBHTII010000002.1"/>
</dbReference>
<evidence type="ECO:0008006" key="4">
    <source>
        <dbReference type="Google" id="ProtNLM"/>
    </source>
</evidence>
<feature type="compositionally biased region" description="Polar residues" evidence="1">
    <location>
        <begin position="379"/>
        <end position="394"/>
    </location>
</feature>
<dbReference type="Proteomes" id="UP001597055">
    <property type="component" value="Unassembled WGS sequence"/>
</dbReference>
<evidence type="ECO:0000313" key="2">
    <source>
        <dbReference type="EMBL" id="MFD0791494.1"/>
    </source>
</evidence>
<accession>A0ABW3AML2</accession>
<dbReference type="EMBL" id="JBHTII010000002">
    <property type="protein sequence ID" value="MFD0791494.1"/>
    <property type="molecule type" value="Genomic_DNA"/>
</dbReference>
<evidence type="ECO:0000256" key="1">
    <source>
        <dbReference type="SAM" id="MobiDB-lite"/>
    </source>
</evidence>